<evidence type="ECO:0000313" key="4">
    <source>
        <dbReference type="EMBL" id="MDQ7906229.1"/>
    </source>
</evidence>
<feature type="compositionally biased region" description="Pro residues" evidence="2">
    <location>
        <begin position="7"/>
        <end position="20"/>
    </location>
</feature>
<evidence type="ECO:0000313" key="5">
    <source>
        <dbReference type="Proteomes" id="UP001230908"/>
    </source>
</evidence>
<protein>
    <submittedName>
        <fullName evidence="4">DUF4041 domain-containing protein</fullName>
    </submittedName>
</protein>
<proteinExistence type="predicted"/>
<dbReference type="Pfam" id="PF13455">
    <property type="entry name" value="MUG113"/>
    <property type="match status" value="1"/>
</dbReference>
<reference evidence="4 5" key="1">
    <citation type="submission" date="2023-08" db="EMBL/GenBank/DDBJ databases">
        <title>Phytohabitans sansha sp. nov., isolated from marine sediment.</title>
        <authorList>
            <person name="Zhao Y."/>
            <person name="Yi K."/>
        </authorList>
    </citation>
    <scope>NUCLEOTIDE SEQUENCE [LARGE SCALE GENOMIC DNA]</scope>
    <source>
        <strain evidence="4 5">ZYX-F-186</strain>
    </source>
</reference>
<feature type="coiled-coil region" evidence="1">
    <location>
        <begin position="94"/>
        <end position="157"/>
    </location>
</feature>
<feature type="compositionally biased region" description="Pro residues" evidence="2">
    <location>
        <begin position="493"/>
        <end position="508"/>
    </location>
</feature>
<dbReference type="Proteomes" id="UP001230908">
    <property type="component" value="Unassembled WGS sequence"/>
</dbReference>
<dbReference type="EMBL" id="JAVHUY010000014">
    <property type="protein sequence ID" value="MDQ7906229.1"/>
    <property type="molecule type" value="Genomic_DNA"/>
</dbReference>
<feature type="region of interest" description="Disordered" evidence="2">
    <location>
        <begin position="1"/>
        <end position="38"/>
    </location>
</feature>
<dbReference type="InterPro" id="IPR018306">
    <property type="entry name" value="Phage_T5_Orf172_DNA-bd"/>
</dbReference>
<dbReference type="SMART" id="SM00974">
    <property type="entry name" value="T5orf172"/>
    <property type="match status" value="1"/>
</dbReference>
<name>A0ABU0ZGP7_9ACTN</name>
<feature type="region of interest" description="Disordered" evidence="2">
    <location>
        <begin position="60"/>
        <end position="94"/>
    </location>
</feature>
<evidence type="ECO:0000259" key="3">
    <source>
        <dbReference type="SMART" id="SM00974"/>
    </source>
</evidence>
<accession>A0ABU0ZGP7</accession>
<comment type="caution">
    <text evidence="4">The sequence shown here is derived from an EMBL/GenBank/DDBJ whole genome shotgun (WGS) entry which is preliminary data.</text>
</comment>
<dbReference type="RefSeq" id="WP_308713496.1">
    <property type="nucleotide sequence ID" value="NZ_JAVHUY010000014.1"/>
</dbReference>
<evidence type="ECO:0000256" key="2">
    <source>
        <dbReference type="SAM" id="MobiDB-lite"/>
    </source>
</evidence>
<dbReference type="InterPro" id="IPR025280">
    <property type="entry name" value="SNIPE"/>
</dbReference>
<sequence length="508" mass="55479">MPTHRFNPPPGWPVPPPGWQPPAGWHPDPSWPPAPPGWQFWVAEPAATTRGAAVVPVVPGHQPSPASGSAPVAFPPASGTTGRNGALGGLFGGKKRLEDENDELRRQLNALMGMDAAAVAAEAAALRDQLHALRAEHASLQAELATARAELVRTTDEATLQEVGIYRYQHPLADAVAYKARLADLSDRIKAMARGGTAVLANTGWTVNGSAAEGRKMITQYSKLMLRAYNAEADSCVARVQPHKVHTTIERLDKVATTIARLGNTMGIRIGPDYHWLRVQEITLTADYRAKVEEEKERVREERERQREERAALQEFEREKARLAKEQSHYLAALAKLQAKGDLTGAADLEARLAEIGEAIAGVEAREANIRAGYVYVISNIGAFGPNMVKIGMTRRLDPEDRVRELGDASVPFRFDTHALIFSDDAVGLEGKLHAALDKQRVNKVNVRREFFYADPAQVRDLLQQIAGQHLLEYHETPQALEWRASGTHEQQTPPPADAPPPAVAAAA</sequence>
<keyword evidence="1" id="KW-0175">Coiled coil</keyword>
<organism evidence="4 5">
    <name type="scientific">Phytohabitans maris</name>
    <dbReference type="NCBI Taxonomy" id="3071409"/>
    <lineage>
        <taxon>Bacteria</taxon>
        <taxon>Bacillati</taxon>
        <taxon>Actinomycetota</taxon>
        <taxon>Actinomycetes</taxon>
        <taxon>Micromonosporales</taxon>
        <taxon>Micromonosporaceae</taxon>
    </lineage>
</organism>
<feature type="region of interest" description="Disordered" evidence="2">
    <location>
        <begin position="486"/>
        <end position="508"/>
    </location>
</feature>
<feature type="coiled-coil region" evidence="1">
    <location>
        <begin position="285"/>
        <end position="366"/>
    </location>
</feature>
<keyword evidence="5" id="KW-1185">Reference proteome</keyword>
<dbReference type="Pfam" id="PF13250">
    <property type="entry name" value="SNIPE"/>
    <property type="match status" value="1"/>
</dbReference>
<evidence type="ECO:0000256" key="1">
    <source>
        <dbReference type="SAM" id="Coils"/>
    </source>
</evidence>
<feature type="domain" description="Bacteriophage T5 Orf172 DNA-binding" evidence="3">
    <location>
        <begin position="383"/>
        <end position="466"/>
    </location>
</feature>
<gene>
    <name evidence="4" type="ORF">RB614_17085</name>
</gene>